<feature type="transmembrane region" description="Helical" evidence="6">
    <location>
        <begin position="272"/>
        <end position="293"/>
    </location>
</feature>
<keyword evidence="2" id="KW-1003">Cell membrane</keyword>
<keyword evidence="4 6" id="KW-1133">Transmembrane helix</keyword>
<evidence type="ECO:0000256" key="4">
    <source>
        <dbReference type="ARBA" id="ARBA00022989"/>
    </source>
</evidence>
<feature type="transmembrane region" description="Helical" evidence="6">
    <location>
        <begin position="73"/>
        <end position="92"/>
    </location>
</feature>
<feature type="transmembrane region" description="Helical" evidence="6">
    <location>
        <begin position="42"/>
        <end position="61"/>
    </location>
</feature>
<feature type="transmembrane region" description="Helical" evidence="6">
    <location>
        <begin position="138"/>
        <end position="162"/>
    </location>
</feature>
<evidence type="ECO:0000313" key="8">
    <source>
        <dbReference type="Proteomes" id="UP000233565"/>
    </source>
</evidence>
<protein>
    <submittedName>
        <fullName evidence="7">Cytochrome c oxidase assembly protein</fullName>
    </submittedName>
</protein>
<feature type="transmembrane region" description="Helical" evidence="6">
    <location>
        <begin position="104"/>
        <end position="126"/>
    </location>
</feature>
<dbReference type="Pfam" id="PF09678">
    <property type="entry name" value="Caa3_CtaG"/>
    <property type="match status" value="1"/>
</dbReference>
<evidence type="ECO:0000256" key="3">
    <source>
        <dbReference type="ARBA" id="ARBA00022692"/>
    </source>
</evidence>
<evidence type="ECO:0000313" key="7">
    <source>
        <dbReference type="EMBL" id="PKH44122.1"/>
    </source>
</evidence>
<keyword evidence="5 6" id="KW-0472">Membrane</keyword>
<name>A0ABX4R280_9ACTN</name>
<dbReference type="InterPro" id="IPR019108">
    <property type="entry name" value="Caa3_assmbl_CtaG-rel"/>
</dbReference>
<proteinExistence type="predicted"/>
<comment type="subcellular location">
    <subcellularLocation>
        <location evidence="1">Cell membrane</location>
        <topology evidence="1">Multi-pass membrane protein</topology>
    </subcellularLocation>
</comment>
<dbReference type="EMBL" id="PJBV01000010">
    <property type="protein sequence ID" value="PKH44122.1"/>
    <property type="molecule type" value="Genomic_DNA"/>
</dbReference>
<evidence type="ECO:0000256" key="1">
    <source>
        <dbReference type="ARBA" id="ARBA00004651"/>
    </source>
</evidence>
<sequence>MYLRHKVHTVLLPLSSPSQDALETLPRFTLGRVFTDWGIDPIPFVITVWAVGLYVLGVAVLSRRGDAWPLGRTLAFVVLGMGTFTFATASGLGRYDTTLLSVHMVQHMLLSMVVPLALALGAPVTLALRTLPAAPRRWLLAVLHSRVATVLAFPPLAFALYVASPWALYFSGWYDASLASPFVHQMMHVHLVLVGTLFFWPLMGIDPVPGRVGYPFRVLLTLMTLPFHAFLGVTIMGQSTLIGGEHYLALREGPMGAWLPPAIDDQHLAGGILWASGDLIGALFFAVLFIQWVRSSMKEAAREDRRLDLAERRGAG</sequence>
<reference evidence="7 8" key="1">
    <citation type="submission" date="2017-12" db="EMBL/GenBank/DDBJ databases">
        <title>Pharmacopeia of the Arctic Ocean.</title>
        <authorList>
            <person name="Collins E."/>
            <person name="Ducluzeau A.-L."/>
        </authorList>
    </citation>
    <scope>NUCLEOTIDE SEQUENCE [LARGE SCALE GENOMIC DNA]</scope>
    <source>
        <strain evidence="7 8">DSM 23325</strain>
    </source>
</reference>
<keyword evidence="8" id="KW-1185">Reference proteome</keyword>
<organism evidence="7 8">
    <name type="scientific">Nocardioides alpinus</name>
    <dbReference type="NCBI Taxonomy" id="748909"/>
    <lineage>
        <taxon>Bacteria</taxon>
        <taxon>Bacillati</taxon>
        <taxon>Actinomycetota</taxon>
        <taxon>Actinomycetes</taxon>
        <taxon>Propionibacteriales</taxon>
        <taxon>Nocardioidaceae</taxon>
        <taxon>Nocardioides</taxon>
    </lineage>
</organism>
<feature type="transmembrane region" description="Helical" evidence="6">
    <location>
        <begin position="182"/>
        <end position="202"/>
    </location>
</feature>
<keyword evidence="3 6" id="KW-0812">Transmembrane</keyword>
<evidence type="ECO:0000256" key="2">
    <source>
        <dbReference type="ARBA" id="ARBA00022475"/>
    </source>
</evidence>
<evidence type="ECO:0000256" key="6">
    <source>
        <dbReference type="SAM" id="Phobius"/>
    </source>
</evidence>
<evidence type="ECO:0000256" key="5">
    <source>
        <dbReference type="ARBA" id="ARBA00023136"/>
    </source>
</evidence>
<comment type="caution">
    <text evidence="7">The sequence shown here is derived from an EMBL/GenBank/DDBJ whole genome shotgun (WGS) entry which is preliminary data.</text>
</comment>
<gene>
    <name evidence="7" type="ORF">CXG46_00725</name>
</gene>
<feature type="transmembrane region" description="Helical" evidence="6">
    <location>
        <begin position="214"/>
        <end position="236"/>
    </location>
</feature>
<accession>A0ABX4R280</accession>
<dbReference type="Proteomes" id="UP000233565">
    <property type="component" value="Unassembled WGS sequence"/>
</dbReference>